<keyword evidence="3" id="KW-1185">Reference proteome</keyword>
<gene>
    <name evidence="2" type="ORF">Strvi_9512</name>
</gene>
<sequence length="57" mass="6099">MGWFALCLLAGLWIVWGTNSVGDSVGARVGMTVFAIVGYTVTFAIPGWIAKPTKPRD</sequence>
<geneLocation type="plasmid" evidence="2 3">
    <name>pSTRVI01</name>
</geneLocation>
<keyword evidence="1" id="KW-1133">Transmembrane helix</keyword>
<evidence type="ECO:0000313" key="3">
    <source>
        <dbReference type="Proteomes" id="UP000008703"/>
    </source>
</evidence>
<reference evidence="2" key="1">
    <citation type="submission" date="2011-08" db="EMBL/GenBank/DDBJ databases">
        <title>Complete sequence of plasmid 1 of Streptomyces violaceusniger Tu 4113.</title>
        <authorList>
            <consortium name="US DOE Joint Genome Institute"/>
            <person name="Lucas S."/>
            <person name="Han J."/>
            <person name="Lapidus A."/>
            <person name="Cheng J.-F."/>
            <person name="Goodwin L."/>
            <person name="Pitluck S."/>
            <person name="Peters L."/>
            <person name="Ivanova N."/>
            <person name="Daligault H."/>
            <person name="Detter J.C."/>
            <person name="Han C."/>
            <person name="Tapia R."/>
            <person name="Land M."/>
            <person name="Hauser L."/>
            <person name="Kyrpides N."/>
            <person name="Ivanova N."/>
            <person name="Pagani I."/>
            <person name="Hagen A."/>
            <person name="Katz L."/>
            <person name="Fiedler H.-P."/>
            <person name="Keasling J."/>
            <person name="Fortman J."/>
            <person name="Woyke T."/>
        </authorList>
    </citation>
    <scope>NUCLEOTIDE SEQUENCE [LARGE SCALE GENOMIC DNA]</scope>
    <source>
        <strain evidence="2">Tu 4113</strain>
        <plasmid evidence="2">pSTRVI01</plasmid>
    </source>
</reference>
<dbReference type="KEGG" id="svl:Strvi_9512"/>
<keyword evidence="2" id="KW-0614">Plasmid</keyword>
<organism evidence="2 3">
    <name type="scientific">Streptomyces violaceusniger (strain Tu 4113)</name>
    <dbReference type="NCBI Taxonomy" id="653045"/>
    <lineage>
        <taxon>Bacteria</taxon>
        <taxon>Bacillati</taxon>
        <taxon>Actinomycetota</taxon>
        <taxon>Actinomycetes</taxon>
        <taxon>Kitasatosporales</taxon>
        <taxon>Streptomycetaceae</taxon>
        <taxon>Streptomyces</taxon>
        <taxon>Streptomyces violaceusniger group</taxon>
    </lineage>
</organism>
<dbReference type="HOGENOM" id="CLU_2994923_0_0_11"/>
<evidence type="ECO:0000313" key="2">
    <source>
        <dbReference type="EMBL" id="AEM88761.1"/>
    </source>
</evidence>
<dbReference type="AlphaFoldDB" id="G2PHB5"/>
<dbReference type="EMBL" id="CP002995">
    <property type="protein sequence ID" value="AEM88761.1"/>
    <property type="molecule type" value="Genomic_DNA"/>
</dbReference>
<protein>
    <submittedName>
        <fullName evidence="2">Uncharacterized protein</fullName>
    </submittedName>
</protein>
<keyword evidence="1" id="KW-0472">Membrane</keyword>
<keyword evidence="1" id="KW-0812">Transmembrane</keyword>
<evidence type="ECO:0000256" key="1">
    <source>
        <dbReference type="SAM" id="Phobius"/>
    </source>
</evidence>
<feature type="transmembrane region" description="Helical" evidence="1">
    <location>
        <begin position="30"/>
        <end position="50"/>
    </location>
</feature>
<accession>G2PHB5</accession>
<proteinExistence type="predicted"/>
<name>G2PHB5_STRV4</name>
<dbReference type="Proteomes" id="UP000008703">
    <property type="component" value="Plasmid pSTRVI01"/>
</dbReference>